<dbReference type="Gene3D" id="3.30.450.30">
    <property type="entry name" value="Dynein light chain 2a, cytoplasmic"/>
    <property type="match status" value="1"/>
</dbReference>
<dbReference type="AlphaFoldDB" id="W0RJ10"/>
<sequence>MAAGAASWSFTEDDFQAITGSLQRFLYESNSRCALLVDRAGQLVATIGEAPAFDATAFASLTAADFSANDQLARLIGERDFTTLFHQGERESMFLADVARRIILVVLFDNRATLGLVKLKLKGVVDELSRVFEGVFARATAPGAAPHTGGLARSLGVAPADLLAGAEDEIDRLFS</sequence>
<dbReference type="Pfam" id="PF03259">
    <property type="entry name" value="Robl_LC7"/>
    <property type="match status" value="1"/>
</dbReference>
<dbReference type="GO" id="GO:0032008">
    <property type="term" value="P:positive regulation of TOR signaling"/>
    <property type="evidence" value="ECO:0007669"/>
    <property type="project" value="InterPro"/>
</dbReference>
<dbReference type="eggNOG" id="COG2018">
    <property type="taxonomic scope" value="Bacteria"/>
</dbReference>
<dbReference type="RefSeq" id="WP_025411891.1">
    <property type="nucleotide sequence ID" value="NZ_CP007128.1"/>
</dbReference>
<dbReference type="HOGENOM" id="CLU_128755_0_0_0"/>
<name>W0RJ10_9BACT</name>
<dbReference type="EMBL" id="CP007128">
    <property type="protein sequence ID" value="AHG90422.1"/>
    <property type="molecule type" value="Genomic_DNA"/>
</dbReference>
<proteinExistence type="predicted"/>
<dbReference type="PANTHER" id="PTHR13323">
    <property type="entry name" value="LATE ENDOSOMAL/LYSOSOMAL MP1 INTERACTING PROTEIN"/>
    <property type="match status" value="1"/>
</dbReference>
<dbReference type="SMART" id="SM00960">
    <property type="entry name" value="Robl_LC7"/>
    <property type="match status" value="1"/>
</dbReference>
<dbReference type="InterPro" id="IPR037587">
    <property type="entry name" value="LAMTOR2-like"/>
</dbReference>
<protein>
    <submittedName>
        <fullName evidence="2">Roadblock/LC7 family protein</fullName>
    </submittedName>
</protein>
<accession>W0RJ10</accession>
<keyword evidence="3" id="KW-1185">Reference proteome</keyword>
<dbReference type="STRING" id="861299.J421_2885"/>
<dbReference type="SUPFAM" id="SSF103196">
    <property type="entry name" value="Roadblock/LC7 domain"/>
    <property type="match status" value="1"/>
</dbReference>
<organism evidence="2 3">
    <name type="scientific">Gemmatirosa kalamazoonensis</name>
    <dbReference type="NCBI Taxonomy" id="861299"/>
    <lineage>
        <taxon>Bacteria</taxon>
        <taxon>Pseudomonadati</taxon>
        <taxon>Gemmatimonadota</taxon>
        <taxon>Gemmatimonadia</taxon>
        <taxon>Gemmatimonadales</taxon>
        <taxon>Gemmatimonadaceae</taxon>
        <taxon>Gemmatirosa</taxon>
    </lineage>
</organism>
<dbReference type="GO" id="GO:0005085">
    <property type="term" value="F:guanyl-nucleotide exchange factor activity"/>
    <property type="evidence" value="ECO:0007669"/>
    <property type="project" value="InterPro"/>
</dbReference>
<dbReference type="GO" id="GO:0060090">
    <property type="term" value="F:molecular adaptor activity"/>
    <property type="evidence" value="ECO:0007669"/>
    <property type="project" value="InterPro"/>
</dbReference>
<evidence type="ECO:0000259" key="1">
    <source>
        <dbReference type="SMART" id="SM00960"/>
    </source>
</evidence>
<dbReference type="OrthoDB" id="9790687at2"/>
<evidence type="ECO:0000313" key="2">
    <source>
        <dbReference type="EMBL" id="AHG90422.1"/>
    </source>
</evidence>
<dbReference type="InParanoid" id="W0RJ10"/>
<reference evidence="2 3" key="1">
    <citation type="journal article" date="2014" name="Genome Announc.">
        <title>Genome Sequence and Methylome of Soil Bacterium Gemmatirosa kalamazoonensis KBS708T, a Member of the Rarely Cultivated Gemmatimonadetes Phylum.</title>
        <authorList>
            <person name="Debruyn J.M."/>
            <person name="Radosevich M."/>
            <person name="Wommack K.E."/>
            <person name="Polson S.W."/>
            <person name="Hauser L.J."/>
            <person name="Fawaz M.N."/>
            <person name="Korlach J."/>
            <person name="Tsai Y.C."/>
        </authorList>
    </citation>
    <scope>NUCLEOTIDE SEQUENCE [LARGE SCALE GENOMIC DNA]</scope>
    <source>
        <strain evidence="2 3">KBS708</strain>
    </source>
</reference>
<evidence type="ECO:0000313" key="3">
    <source>
        <dbReference type="Proteomes" id="UP000019151"/>
    </source>
</evidence>
<feature type="domain" description="Roadblock/LAMTOR2" evidence="1">
    <location>
        <begin position="18"/>
        <end position="108"/>
    </location>
</feature>
<dbReference type="Proteomes" id="UP000019151">
    <property type="component" value="Chromosome"/>
</dbReference>
<gene>
    <name evidence="2" type="ORF">J421_2885</name>
</gene>
<dbReference type="InterPro" id="IPR004942">
    <property type="entry name" value="Roadblock/LAMTOR2_dom"/>
</dbReference>
<dbReference type="KEGG" id="gba:J421_2885"/>